<organism evidence="4 5">
    <name type="scientific">Rivihabitans pingtungensis</name>
    <dbReference type="NCBI Taxonomy" id="1054498"/>
    <lineage>
        <taxon>Bacteria</taxon>
        <taxon>Pseudomonadati</taxon>
        <taxon>Pseudomonadota</taxon>
        <taxon>Betaproteobacteria</taxon>
        <taxon>Neisseriales</taxon>
        <taxon>Aquaspirillaceae</taxon>
        <taxon>Rivihabitans</taxon>
    </lineage>
</organism>
<dbReference type="PANTHER" id="PTHR43000">
    <property type="entry name" value="DTDP-D-GLUCOSE 4,6-DEHYDRATASE-RELATED"/>
    <property type="match status" value="1"/>
</dbReference>
<evidence type="ECO:0000259" key="3">
    <source>
        <dbReference type="Pfam" id="PF01370"/>
    </source>
</evidence>
<evidence type="ECO:0000256" key="2">
    <source>
        <dbReference type="ARBA" id="ARBA00007637"/>
    </source>
</evidence>
<comment type="pathway">
    <text evidence="1">Bacterial outer membrane biogenesis; LPS O-antigen biosynthesis.</text>
</comment>
<dbReference type="InterPro" id="IPR036291">
    <property type="entry name" value="NAD(P)-bd_dom_sf"/>
</dbReference>
<protein>
    <submittedName>
        <fullName evidence="4">Nucleoside-diphosphate-sugar epimerase</fullName>
    </submittedName>
</protein>
<proteinExistence type="inferred from homology"/>
<comment type="similarity">
    <text evidence="2">Belongs to the NAD(P)-dependent epimerase/dehydratase family.</text>
</comment>
<dbReference type="EMBL" id="QJKI01000033">
    <property type="protein sequence ID" value="PXX74101.1"/>
    <property type="molecule type" value="Genomic_DNA"/>
</dbReference>
<dbReference type="Proteomes" id="UP000247555">
    <property type="component" value="Unassembled WGS sequence"/>
</dbReference>
<name>A0A318KCM2_9NEIS</name>
<dbReference type="Pfam" id="PF01370">
    <property type="entry name" value="Epimerase"/>
    <property type="match status" value="1"/>
</dbReference>
<gene>
    <name evidence="4" type="ORF">DFR34_1332</name>
</gene>
<dbReference type="InterPro" id="IPR001509">
    <property type="entry name" value="Epimerase_deHydtase"/>
</dbReference>
<reference evidence="4 5" key="1">
    <citation type="submission" date="2018-05" db="EMBL/GenBank/DDBJ databases">
        <title>Genomic Encyclopedia of Type Strains, Phase IV (KMG-IV): sequencing the most valuable type-strain genomes for metagenomic binning, comparative biology and taxonomic classification.</title>
        <authorList>
            <person name="Goeker M."/>
        </authorList>
    </citation>
    <scope>NUCLEOTIDE SEQUENCE [LARGE SCALE GENOMIC DNA]</scope>
    <source>
        <strain evidence="4 5">DSM 29661</strain>
    </source>
</reference>
<dbReference type="SUPFAM" id="SSF51735">
    <property type="entry name" value="NAD(P)-binding Rossmann-fold domains"/>
    <property type="match status" value="1"/>
</dbReference>
<evidence type="ECO:0000313" key="4">
    <source>
        <dbReference type="EMBL" id="PXX74101.1"/>
    </source>
</evidence>
<accession>A0A318KCM2</accession>
<dbReference type="AlphaFoldDB" id="A0A318KCM2"/>
<keyword evidence="5" id="KW-1185">Reference proteome</keyword>
<dbReference type="Gene3D" id="3.40.50.720">
    <property type="entry name" value="NAD(P)-binding Rossmann-like Domain"/>
    <property type="match status" value="1"/>
</dbReference>
<dbReference type="OrthoDB" id="9769113at2"/>
<sequence length="285" mass="30624">MNTHVFTVLGAQGFVGQALSQWLRARGHEVHSPARQLPPAELSASLRGHVVYCIGLTADFRSRPWDTVDAHVGVLRQLLAEGRFASLTYLSSTRVYLGGNAGHEDAPLTVRPEAPDQLYNLSKLMGESLCHAAHRPEKPVRVVRLSNVVGGDLTSDNFIYALLREALATGAIQLNSSLDSAKDYIALADVTRMLECIASHGRARCYNLASGQQTRHGEIVQAIAALTGARISVTPDAPRMDFPAIDIRRLREEFGFAPQPPLDGLAALLPATPTPATPGAAISPL</sequence>
<evidence type="ECO:0000256" key="1">
    <source>
        <dbReference type="ARBA" id="ARBA00005125"/>
    </source>
</evidence>
<evidence type="ECO:0000313" key="5">
    <source>
        <dbReference type="Proteomes" id="UP000247555"/>
    </source>
</evidence>
<comment type="caution">
    <text evidence="4">The sequence shown here is derived from an EMBL/GenBank/DDBJ whole genome shotgun (WGS) entry which is preliminary data.</text>
</comment>
<dbReference type="RefSeq" id="WP_110392099.1">
    <property type="nucleotide sequence ID" value="NZ_QJKI01000033.1"/>
</dbReference>
<feature type="domain" description="NAD-dependent epimerase/dehydratase" evidence="3">
    <location>
        <begin position="7"/>
        <end position="208"/>
    </location>
</feature>
<dbReference type="CDD" id="cd08946">
    <property type="entry name" value="SDR_e"/>
    <property type="match status" value="1"/>
</dbReference>